<accession>A0A8D8YAU9</accession>
<sequence>MQGERGEGKLFGFHRRTNIGVMVEHGPFTLWYTPGFPHRGRPSFLRSLIVVHLRTAHQSLRLIFRTRFTLNETRETWQHLRDKVFVPSQDQSGAFVRASSQAIRSNHFILELQVLEREIPWQDRHTPGESLVSCQSLNRMKDRVLQTRIVDYHVLYSNNVVVDDEFHNVELG</sequence>
<evidence type="ECO:0000313" key="1">
    <source>
        <dbReference type="EMBL" id="CAG6725229.1"/>
    </source>
</evidence>
<dbReference type="AlphaFoldDB" id="A0A8D8YAU9"/>
<dbReference type="EMBL" id="HBUF01369190">
    <property type="protein sequence ID" value="CAG6725229.1"/>
    <property type="molecule type" value="Transcribed_RNA"/>
</dbReference>
<reference evidence="1" key="1">
    <citation type="submission" date="2021-05" db="EMBL/GenBank/DDBJ databases">
        <authorList>
            <person name="Alioto T."/>
            <person name="Alioto T."/>
            <person name="Gomez Garrido J."/>
        </authorList>
    </citation>
    <scope>NUCLEOTIDE SEQUENCE</scope>
</reference>
<name>A0A8D8YAU9_9HEMI</name>
<protein>
    <submittedName>
        <fullName evidence="1">Uncharacterized protein</fullName>
    </submittedName>
</protein>
<proteinExistence type="predicted"/>
<organism evidence="1">
    <name type="scientific">Cacopsylla melanoneura</name>
    <dbReference type="NCBI Taxonomy" id="428564"/>
    <lineage>
        <taxon>Eukaryota</taxon>
        <taxon>Metazoa</taxon>
        <taxon>Ecdysozoa</taxon>
        <taxon>Arthropoda</taxon>
        <taxon>Hexapoda</taxon>
        <taxon>Insecta</taxon>
        <taxon>Pterygota</taxon>
        <taxon>Neoptera</taxon>
        <taxon>Paraneoptera</taxon>
        <taxon>Hemiptera</taxon>
        <taxon>Sternorrhyncha</taxon>
        <taxon>Psylloidea</taxon>
        <taxon>Psyllidae</taxon>
        <taxon>Psyllinae</taxon>
        <taxon>Cacopsylla</taxon>
    </lineage>
</organism>